<protein>
    <recommendedName>
        <fullName evidence="1">Nucleoside phosphorylase domain-containing protein</fullName>
    </recommendedName>
</protein>
<dbReference type="EMBL" id="LPUF01000001">
    <property type="protein sequence ID" value="OQK17181.1"/>
    <property type="molecule type" value="Genomic_DNA"/>
</dbReference>
<feature type="domain" description="Nucleoside phosphorylase" evidence="1">
    <location>
        <begin position="4"/>
        <end position="172"/>
    </location>
</feature>
<dbReference type="Pfam" id="PF01048">
    <property type="entry name" value="PNP_UDP_1"/>
    <property type="match status" value="1"/>
</dbReference>
<dbReference type="NCBIfam" id="TIGR03468">
    <property type="entry name" value="HpnG"/>
    <property type="match status" value="1"/>
</dbReference>
<dbReference type="Gene3D" id="3.40.50.1580">
    <property type="entry name" value="Nucleoside phosphorylase domain"/>
    <property type="match status" value="1"/>
</dbReference>
<dbReference type="GO" id="GO:0005829">
    <property type="term" value="C:cytosol"/>
    <property type="evidence" value="ECO:0007669"/>
    <property type="project" value="TreeGrafter"/>
</dbReference>
<dbReference type="PANTHER" id="PTHR46832:SF1">
    <property type="entry name" value="5'-METHYLTHIOADENOSINE_S-ADENOSYLHOMOCYSTEINE NUCLEOSIDASE"/>
    <property type="match status" value="1"/>
</dbReference>
<dbReference type="RefSeq" id="WP_080521792.1">
    <property type="nucleotide sequence ID" value="NZ_LPUF01000001.1"/>
</dbReference>
<dbReference type="GO" id="GO:0019284">
    <property type="term" value="P:L-methionine salvage from S-adenosylmethionine"/>
    <property type="evidence" value="ECO:0007669"/>
    <property type="project" value="TreeGrafter"/>
</dbReference>
<evidence type="ECO:0000259" key="1">
    <source>
        <dbReference type="Pfam" id="PF01048"/>
    </source>
</evidence>
<name>A0A1V8M6I8_9GAMM</name>
<dbReference type="InterPro" id="IPR000845">
    <property type="entry name" value="Nucleoside_phosphorylase_d"/>
</dbReference>
<evidence type="ECO:0000313" key="2">
    <source>
        <dbReference type="EMBL" id="OQK17181.1"/>
    </source>
</evidence>
<gene>
    <name evidence="2" type="ORF">AU255_04610</name>
</gene>
<dbReference type="InterPro" id="IPR017831">
    <property type="entry name" value="Hopanoid-assoc_phosphoryl_HpnG"/>
</dbReference>
<dbReference type="GO" id="GO:0008930">
    <property type="term" value="F:methylthioadenosine nucleosidase activity"/>
    <property type="evidence" value="ECO:0007669"/>
    <property type="project" value="TreeGrafter"/>
</dbReference>
<proteinExistence type="predicted"/>
<reference evidence="2 3" key="1">
    <citation type="submission" date="2015-12" db="EMBL/GenBank/DDBJ databases">
        <authorList>
            <person name="Shamseldin A."/>
            <person name="Moawad H."/>
            <person name="Abd El-Rahim W.M."/>
            <person name="Sadowsky M.J."/>
        </authorList>
    </citation>
    <scope>NUCLEOTIDE SEQUENCE [LARGE SCALE GENOMIC DNA]</scope>
    <source>
        <strain evidence="2 3">WF1</strain>
    </source>
</reference>
<dbReference type="PANTHER" id="PTHR46832">
    <property type="entry name" value="5'-METHYLTHIOADENOSINE/S-ADENOSYLHOMOCYSTEINE NUCLEOSIDASE"/>
    <property type="match status" value="1"/>
</dbReference>
<dbReference type="GO" id="GO:0009116">
    <property type="term" value="P:nucleoside metabolic process"/>
    <property type="evidence" value="ECO:0007669"/>
    <property type="project" value="InterPro"/>
</dbReference>
<sequence length="239" mass="26055">MITGILVALPEELHTLTKSRIKQGECFAMSENTLIILSGSGSKNANSAAQNLLARGATQLISWGCAGALAPHLKAGDLVIPASILTKDYTSLATHRLWSQQVIRLLDKSITYDQACLLESDTVISLAQDKNRQYQLTQAIAVDMESGAVAQTAHQAQIPFIVIRSIVDPAEFDLPEAINYAMTDSGVVSISKLMRYLCSHPGELPRLIKLGLHFNAANKTLKYLACRLPQITQTQWIQA</sequence>
<dbReference type="OrthoDB" id="2374434at2"/>
<dbReference type="Proteomes" id="UP000191980">
    <property type="component" value="Unassembled WGS sequence"/>
</dbReference>
<evidence type="ECO:0000313" key="3">
    <source>
        <dbReference type="Proteomes" id="UP000191980"/>
    </source>
</evidence>
<accession>A0A1V8M6I8</accession>
<keyword evidence="3" id="KW-1185">Reference proteome</keyword>
<dbReference type="AlphaFoldDB" id="A0A1V8M6I8"/>
<dbReference type="InterPro" id="IPR035994">
    <property type="entry name" value="Nucleoside_phosphorylase_sf"/>
</dbReference>
<dbReference type="STRING" id="1420851.AU255_04610"/>
<dbReference type="SUPFAM" id="SSF53167">
    <property type="entry name" value="Purine and uridine phosphorylases"/>
    <property type="match status" value="1"/>
</dbReference>
<organism evidence="2 3">
    <name type="scientific">Methyloprofundus sedimenti</name>
    <dbReference type="NCBI Taxonomy" id="1420851"/>
    <lineage>
        <taxon>Bacteria</taxon>
        <taxon>Pseudomonadati</taxon>
        <taxon>Pseudomonadota</taxon>
        <taxon>Gammaproteobacteria</taxon>
        <taxon>Methylococcales</taxon>
        <taxon>Methylococcaceae</taxon>
        <taxon>Methyloprofundus</taxon>
    </lineage>
</organism>
<dbReference type="CDD" id="cd17768">
    <property type="entry name" value="adenosylhopane_nucleosidase_HpnG-like"/>
    <property type="match status" value="1"/>
</dbReference>
<comment type="caution">
    <text evidence="2">The sequence shown here is derived from an EMBL/GenBank/DDBJ whole genome shotgun (WGS) entry which is preliminary data.</text>
</comment>
<dbReference type="GO" id="GO:0008782">
    <property type="term" value="F:adenosylhomocysteine nucleosidase activity"/>
    <property type="evidence" value="ECO:0007669"/>
    <property type="project" value="TreeGrafter"/>
</dbReference>